<dbReference type="PANTHER" id="PTHR43790:SF3">
    <property type="entry name" value="D-ALLOSE IMPORT ATP-BINDING PROTEIN ALSA-RELATED"/>
    <property type="match status" value="1"/>
</dbReference>
<gene>
    <name evidence="10" type="ORF">AGRA3207_002757</name>
</gene>
<sequence length="512" mass="55105">MDALLTASGLVKRYPGVTALDGADLDVRPGEVHVLVGENGAGKSTLVRCLTGVERPDSGTMTLAGAPHAPASAAAALRAGIQVVHQELTPIPGLTVGENLFLQRLPRRFGVVDRRTLDRECRVLLAEVGLDVPPHTRMERLGIAQVQLVEIAKALSREARLLVLDEPTATLTSRESGRLFEILRRLTGRGVAVVYISHHLEELYEIGDRVTVLRNGRHVTTRPLSEVEPAELVRLMVGRDLDQEFPTREPSEPGEELLRVEGLRVRGTPAGPPGTDSGGVSFAVRSGEIVGVAGLVGAGRSETMRALFAADPSDGGRIEVRGRPARIRHPRHAVARGIGLLTEDRKAQGLALSLPITANISLASLGRVSRAGLLRHGAETRAAETMAGRLRIRSAGVRQVVRTLSGGNQQKVVLARWLQAGTDVLIIDEPTRGIDVGARYEIHRLLMDLADEGRALLVVSSDLPELIGVCDRILVFSRGRVVADVPRAEFDAERILTLAYSGFLQGKEADRP</sequence>
<keyword evidence="1" id="KW-0813">Transport</keyword>
<reference evidence="10" key="1">
    <citation type="submission" date="2020-07" db="EMBL/GenBank/DDBJ databases">
        <authorList>
            <person name="Tarantini F.S."/>
            <person name="Hong K.W."/>
            <person name="Chan K.G."/>
        </authorList>
    </citation>
    <scope>NUCLEOTIDE SEQUENCE</scope>
    <source>
        <strain evidence="10">32-07</strain>
    </source>
</reference>
<evidence type="ECO:0000256" key="8">
    <source>
        <dbReference type="ARBA" id="ARBA00023136"/>
    </source>
</evidence>
<keyword evidence="8" id="KW-0472">Membrane</keyword>
<evidence type="ECO:0000256" key="7">
    <source>
        <dbReference type="ARBA" id="ARBA00022967"/>
    </source>
</evidence>
<dbReference type="PROSITE" id="PS50893">
    <property type="entry name" value="ABC_TRANSPORTER_2"/>
    <property type="match status" value="2"/>
</dbReference>
<evidence type="ECO:0000313" key="11">
    <source>
        <dbReference type="Proteomes" id="UP001049518"/>
    </source>
</evidence>
<dbReference type="SMART" id="SM00382">
    <property type="entry name" value="AAA"/>
    <property type="match status" value="2"/>
</dbReference>
<evidence type="ECO:0000256" key="2">
    <source>
        <dbReference type="ARBA" id="ARBA00022475"/>
    </source>
</evidence>
<dbReference type="Pfam" id="PF00005">
    <property type="entry name" value="ABC_tran"/>
    <property type="match status" value="2"/>
</dbReference>
<evidence type="ECO:0000259" key="9">
    <source>
        <dbReference type="PROSITE" id="PS50893"/>
    </source>
</evidence>
<dbReference type="GO" id="GO:0005524">
    <property type="term" value="F:ATP binding"/>
    <property type="evidence" value="ECO:0007669"/>
    <property type="project" value="UniProtKB-KW"/>
</dbReference>
<dbReference type="EMBL" id="CP059572">
    <property type="protein sequence ID" value="QXJ21855.1"/>
    <property type="molecule type" value="Genomic_DNA"/>
</dbReference>
<keyword evidence="6 10" id="KW-0067">ATP-binding</keyword>
<keyword evidence="5" id="KW-0547">Nucleotide-binding</keyword>
<evidence type="ECO:0000256" key="6">
    <source>
        <dbReference type="ARBA" id="ARBA00022840"/>
    </source>
</evidence>
<dbReference type="RefSeq" id="WP_231335035.1">
    <property type="nucleotide sequence ID" value="NZ_CP059572.1"/>
</dbReference>
<keyword evidence="11" id="KW-1185">Reference proteome</keyword>
<evidence type="ECO:0000256" key="5">
    <source>
        <dbReference type="ARBA" id="ARBA00022741"/>
    </source>
</evidence>
<keyword evidence="4" id="KW-0677">Repeat</keyword>
<feature type="domain" description="ABC transporter" evidence="9">
    <location>
        <begin position="258"/>
        <end position="503"/>
    </location>
</feature>
<evidence type="ECO:0000313" key="10">
    <source>
        <dbReference type="EMBL" id="QXJ21855.1"/>
    </source>
</evidence>
<evidence type="ECO:0000256" key="3">
    <source>
        <dbReference type="ARBA" id="ARBA00022597"/>
    </source>
</evidence>
<feature type="domain" description="ABC transporter" evidence="9">
    <location>
        <begin position="5"/>
        <end position="240"/>
    </location>
</feature>
<dbReference type="CDD" id="cd03215">
    <property type="entry name" value="ABC_Carb_Monos_II"/>
    <property type="match status" value="1"/>
</dbReference>
<organism evidence="10 11">
    <name type="scientific">Actinomadura graeca</name>
    <dbReference type="NCBI Taxonomy" id="2750812"/>
    <lineage>
        <taxon>Bacteria</taxon>
        <taxon>Bacillati</taxon>
        <taxon>Actinomycetota</taxon>
        <taxon>Actinomycetes</taxon>
        <taxon>Streptosporangiales</taxon>
        <taxon>Thermomonosporaceae</taxon>
        <taxon>Actinomadura</taxon>
    </lineage>
</organism>
<dbReference type="InterPro" id="IPR027417">
    <property type="entry name" value="P-loop_NTPase"/>
</dbReference>
<protein>
    <submittedName>
        <fullName evidence="10">Sugar ABC transporter ATP-binding protein</fullName>
    </submittedName>
</protein>
<evidence type="ECO:0000256" key="1">
    <source>
        <dbReference type="ARBA" id="ARBA00022448"/>
    </source>
</evidence>
<dbReference type="SUPFAM" id="SSF52540">
    <property type="entry name" value="P-loop containing nucleoside triphosphate hydrolases"/>
    <property type="match status" value="2"/>
</dbReference>
<dbReference type="CDD" id="cd03216">
    <property type="entry name" value="ABC_Carb_Monos_I"/>
    <property type="match status" value="1"/>
</dbReference>
<keyword evidence="3" id="KW-0762">Sugar transport</keyword>
<keyword evidence="7" id="KW-1278">Translocase</keyword>
<dbReference type="InterPro" id="IPR003593">
    <property type="entry name" value="AAA+_ATPase"/>
</dbReference>
<dbReference type="PANTHER" id="PTHR43790">
    <property type="entry name" value="CARBOHYDRATE TRANSPORT ATP-BINDING PROTEIN MG119-RELATED"/>
    <property type="match status" value="1"/>
</dbReference>
<dbReference type="InterPro" id="IPR003439">
    <property type="entry name" value="ABC_transporter-like_ATP-bd"/>
</dbReference>
<dbReference type="InterPro" id="IPR050107">
    <property type="entry name" value="ABC_carbohydrate_import_ATPase"/>
</dbReference>
<name>A0ABX8QSZ7_9ACTN</name>
<proteinExistence type="predicted"/>
<dbReference type="PROSITE" id="PS00211">
    <property type="entry name" value="ABC_TRANSPORTER_1"/>
    <property type="match status" value="1"/>
</dbReference>
<dbReference type="Gene3D" id="3.40.50.300">
    <property type="entry name" value="P-loop containing nucleotide triphosphate hydrolases"/>
    <property type="match status" value="2"/>
</dbReference>
<keyword evidence="2" id="KW-1003">Cell membrane</keyword>
<dbReference type="InterPro" id="IPR017871">
    <property type="entry name" value="ABC_transporter-like_CS"/>
</dbReference>
<dbReference type="Proteomes" id="UP001049518">
    <property type="component" value="Chromosome"/>
</dbReference>
<accession>A0ABX8QSZ7</accession>
<evidence type="ECO:0000256" key="4">
    <source>
        <dbReference type="ARBA" id="ARBA00022737"/>
    </source>
</evidence>